<dbReference type="Proteomes" id="UP000244338">
    <property type="component" value="Unassembled WGS sequence"/>
</dbReference>
<accession>A0A2R6Y5K4</accession>
<evidence type="ECO:0000313" key="1">
    <source>
        <dbReference type="EMBL" id="PTQ57954.1"/>
    </source>
</evidence>
<protein>
    <submittedName>
        <fullName evidence="1">Uncharacterized protein</fullName>
    </submittedName>
</protein>
<comment type="caution">
    <text evidence="1">The sequence shown here is derived from an EMBL/GenBank/DDBJ whole genome shotgun (WGS) entry which is preliminary data.</text>
</comment>
<sequence length="39" mass="4473">MQEIARVQNGTFGVMQKETESLKHSMDRLTGTLTRFCVE</sequence>
<dbReference type="EMBL" id="PEBX01000001">
    <property type="protein sequence ID" value="PTQ57954.1"/>
    <property type="molecule type" value="Genomic_DNA"/>
</dbReference>
<gene>
    <name evidence="1" type="ORF">BSOLF_0465</name>
</gene>
<reference evidence="2" key="1">
    <citation type="journal article" date="2018" name="Sci. Rep.">
        <title>Lignite coal burning seam in the remote Altai Mountains harbors a hydrogen-driven thermophilic microbial community.</title>
        <authorList>
            <person name="Kadnikov V.V."/>
            <person name="Mardanov A.V."/>
            <person name="Ivasenko D.A."/>
            <person name="Antsiferov D.V."/>
            <person name="Beletsky A.V."/>
            <person name="Karnachuk O.V."/>
            <person name="Ravin N.V."/>
        </authorList>
    </citation>
    <scope>NUCLEOTIDE SEQUENCE [LARGE SCALE GENOMIC DNA]</scope>
</reference>
<organism evidence="1 2">
    <name type="scientific">Candidatus Carbonibacillus altaicus</name>
    <dbReference type="NCBI Taxonomy" id="2163959"/>
    <lineage>
        <taxon>Bacteria</taxon>
        <taxon>Bacillati</taxon>
        <taxon>Bacillota</taxon>
        <taxon>Bacilli</taxon>
        <taxon>Bacillales</taxon>
        <taxon>Candidatus Carbonibacillus</taxon>
    </lineage>
</organism>
<dbReference type="AlphaFoldDB" id="A0A2R6Y5K4"/>
<name>A0A2R6Y5K4_9BACL</name>
<proteinExistence type="predicted"/>
<evidence type="ECO:0000313" key="2">
    <source>
        <dbReference type="Proteomes" id="UP000244338"/>
    </source>
</evidence>